<dbReference type="Pfam" id="PF04577">
    <property type="entry name" value="Glyco_transf_61"/>
    <property type="match status" value="1"/>
</dbReference>
<dbReference type="PANTHER" id="PTHR20961">
    <property type="entry name" value="GLYCOSYLTRANSFERASE"/>
    <property type="match status" value="1"/>
</dbReference>
<evidence type="ECO:0000256" key="2">
    <source>
        <dbReference type="ARBA" id="ARBA00022676"/>
    </source>
</evidence>
<reference evidence="7 8" key="1">
    <citation type="submission" date="2024-01" db="EMBL/GenBank/DDBJ databases">
        <title>Genome assemblies of Stephania.</title>
        <authorList>
            <person name="Yang L."/>
        </authorList>
    </citation>
    <scope>NUCLEOTIDE SEQUENCE [LARGE SCALE GENOMIC DNA]</scope>
    <source>
        <strain evidence="7">JXDWG</strain>
        <tissue evidence="7">Leaf</tissue>
    </source>
</reference>
<comment type="subcellular location">
    <subcellularLocation>
        <location evidence="1">Golgi apparatus membrane</location>
        <topology evidence="1">Single-pass type II membrane protein</topology>
    </subcellularLocation>
</comment>
<feature type="domain" description="Glycosyltransferase 61 catalytic" evidence="6">
    <location>
        <begin position="283"/>
        <end position="384"/>
    </location>
</feature>
<dbReference type="GO" id="GO:0000139">
    <property type="term" value="C:Golgi membrane"/>
    <property type="evidence" value="ECO:0007669"/>
    <property type="project" value="UniProtKB-SubCell"/>
</dbReference>
<keyword evidence="2" id="KW-0328">Glycosyltransferase</keyword>
<dbReference type="InterPro" id="IPR007657">
    <property type="entry name" value="Glycosyltransferase_61"/>
</dbReference>
<evidence type="ECO:0000313" key="7">
    <source>
        <dbReference type="EMBL" id="KAK9100068.1"/>
    </source>
</evidence>
<keyword evidence="4" id="KW-0325">Glycoprotein</keyword>
<dbReference type="EMBL" id="JBBNAG010000010">
    <property type="protein sequence ID" value="KAK9100068.1"/>
    <property type="molecule type" value="Genomic_DNA"/>
</dbReference>
<comment type="caution">
    <text evidence="7">The sequence shown here is derived from an EMBL/GenBank/DDBJ whole genome shotgun (WGS) entry which is preliminary data.</text>
</comment>
<evidence type="ECO:0000256" key="4">
    <source>
        <dbReference type="ARBA" id="ARBA00023180"/>
    </source>
</evidence>
<keyword evidence="3" id="KW-0808">Transferase</keyword>
<evidence type="ECO:0000259" key="6">
    <source>
        <dbReference type="Pfam" id="PF04577"/>
    </source>
</evidence>
<keyword evidence="8" id="KW-1185">Reference proteome</keyword>
<dbReference type="InterPro" id="IPR049625">
    <property type="entry name" value="Glyco_transf_61_cat"/>
</dbReference>
<sequence>MESEKPPKDFSYSKASSILYCSLKLTAIFLLTIVPLLFILSSPTSTATTLTLSYLHQWRKALYRNATKELDDMNAKLQDSVTFLPLKDLRFANKPMEGHTWFMSSLNDTFEEGETQHIYFPSETSNGRLLCINGRNQHDGSMNSYGLAWPGSLPSTATLLPGLTFVSDTYYDHENLWHGLCAVTPFVGWHMKNQCREKPTRWVLFHQGEVRTRTGSWVQNIMRATFEEEMKVEYFNQEESSSSSSSSSYKGAYCFEKAVVMRHNEGKMGQERRLKVYNMLRCKTRQFCNMDFKDDSTSSRDKAVIRLTLLMRKGARSFKNESAVIQIFKRECERVENCKLTVAQSENLGFCDQVKLLSSTDIVATPHGAQLTNMVFMDRNSSVMEFFPKGWLKHAGVGQYVFQWLASWAGISHEGAWWDPNGESCPYPENDFRCFTEIYKNGRVGYNESYFADWARRVIDAAKAKKQAQASNLQHEGSSNCECS</sequence>
<name>A0AAP0F098_9MAGN</name>
<keyword evidence="5" id="KW-0812">Transmembrane</keyword>
<evidence type="ECO:0000256" key="5">
    <source>
        <dbReference type="SAM" id="Phobius"/>
    </source>
</evidence>
<feature type="transmembrane region" description="Helical" evidence="5">
    <location>
        <begin position="21"/>
        <end position="40"/>
    </location>
</feature>
<keyword evidence="5" id="KW-0472">Membrane</keyword>
<evidence type="ECO:0000256" key="1">
    <source>
        <dbReference type="ARBA" id="ARBA00004323"/>
    </source>
</evidence>
<dbReference type="Proteomes" id="UP001419268">
    <property type="component" value="Unassembled WGS sequence"/>
</dbReference>
<evidence type="ECO:0000256" key="3">
    <source>
        <dbReference type="ARBA" id="ARBA00022679"/>
    </source>
</evidence>
<protein>
    <recommendedName>
        <fullName evidence="6">Glycosyltransferase 61 catalytic domain-containing protein</fullName>
    </recommendedName>
</protein>
<keyword evidence="5" id="KW-1133">Transmembrane helix</keyword>
<organism evidence="7 8">
    <name type="scientific">Stephania cephalantha</name>
    <dbReference type="NCBI Taxonomy" id="152367"/>
    <lineage>
        <taxon>Eukaryota</taxon>
        <taxon>Viridiplantae</taxon>
        <taxon>Streptophyta</taxon>
        <taxon>Embryophyta</taxon>
        <taxon>Tracheophyta</taxon>
        <taxon>Spermatophyta</taxon>
        <taxon>Magnoliopsida</taxon>
        <taxon>Ranunculales</taxon>
        <taxon>Menispermaceae</taxon>
        <taxon>Menispermoideae</taxon>
        <taxon>Cissampelideae</taxon>
        <taxon>Stephania</taxon>
    </lineage>
</organism>
<proteinExistence type="predicted"/>
<gene>
    <name evidence="7" type="ORF">Scep_023498</name>
</gene>
<evidence type="ECO:0000313" key="8">
    <source>
        <dbReference type="Proteomes" id="UP001419268"/>
    </source>
</evidence>
<dbReference type="GO" id="GO:0016763">
    <property type="term" value="F:pentosyltransferase activity"/>
    <property type="evidence" value="ECO:0007669"/>
    <property type="project" value="UniProtKB-ARBA"/>
</dbReference>
<dbReference type="AlphaFoldDB" id="A0AAP0F098"/>
<accession>A0AAP0F098</accession>
<dbReference type="PANTHER" id="PTHR20961:SF35">
    <property type="entry name" value="GLYCOSYLTRANSFERASE FAMILY 61 PROTEIN"/>
    <property type="match status" value="1"/>
</dbReference>